<feature type="compositionally biased region" description="Polar residues" evidence="1">
    <location>
        <begin position="241"/>
        <end position="257"/>
    </location>
</feature>
<keyword evidence="2" id="KW-0472">Membrane</keyword>
<accession>A0A7S3KZF3</accession>
<sequence>MLPSFLKRPRSASKLCRERDAVGYDEVGSGSGSSSGGDDEEQNEVAPSGAFPSTVDDLVPQLQTANAPNLVPDPWSLHQEENVGDNFIAKPDENIPTQQEAELLEAWMTKRKAIRIEQEKQKFQSMMDPRTGGFQQPGSSPQRNNVQRPPQETSDELQPPWFMQHPVDVDSGLEIKPEPDDDKKETTHYHIPTAMATVVPEDSHSVTSKPGSIASFLSNSTSDMTPVVSNKTFKPPHRPSESASISHSLPTAIESPTSGEGEDSQESSSGNKGCSGQCAAFLDVRTYHGKLALLLLTILVLAVTTMVVSALLARQSRDIINNNNSAGGPPPFLTRAPTTPVASAAPSFGPTVAPTPPETGDNTPTAAPSSPPPTGIDDTASPSTNVPTQEPTLIATTAQPFTAIPTQSPTTSTPTSAPTDSPSTSAPTIQALEDLVLVRGDVVEGPSEDAAFGSSLALSGDGRVMVVGSPGFDRNSGRVDIFELVDFPGDPVPQQWVERFVIEGTAGQGTLGKSVGVSSDGTIVAVSEPNVERRSGRVTVYAYIPASGDYAPLGNPIVGSNAGSYSGESIAISANGLRVAVGAPYYGGDGLQLQGQVVIYELLGSEWTQMGSPISGTGTLDWLGSAVALSDDGLRVVASAPRNSDLGGYVGTWEWNYALRDWERWGGGDIFNESEPSRSSDRFGHSVALSTTSGGVSRLAVGVPWKSVGREGNAGMVVVYELDPAGNRWIRLGDSIVEDTPTSGNELGSAVDFVDGRFLLVGIPGAADSTGHVRLYRFDEEAKEWELHPVPLTGSSEGDDFGVSLAARREVEIDRQGFSLVVGAISDNRGGIGYVQSFLEE</sequence>
<keyword evidence="2" id="KW-1133">Transmembrane helix</keyword>
<evidence type="ECO:0000256" key="2">
    <source>
        <dbReference type="SAM" id="Phobius"/>
    </source>
</evidence>
<name>A0A7S3KZF3_9STRA</name>
<evidence type="ECO:0000256" key="1">
    <source>
        <dbReference type="SAM" id="MobiDB-lite"/>
    </source>
</evidence>
<evidence type="ECO:0000313" key="3">
    <source>
        <dbReference type="EMBL" id="CAE0403396.1"/>
    </source>
</evidence>
<dbReference type="InterPro" id="IPR028994">
    <property type="entry name" value="Integrin_alpha_N"/>
</dbReference>
<feature type="compositionally biased region" description="Polar residues" evidence="1">
    <location>
        <begin position="217"/>
        <end position="232"/>
    </location>
</feature>
<dbReference type="SMART" id="SM00191">
    <property type="entry name" value="Int_alpha"/>
    <property type="match status" value="2"/>
</dbReference>
<keyword evidence="2" id="KW-0812">Transmembrane</keyword>
<dbReference type="SUPFAM" id="SSF50965">
    <property type="entry name" value="Galactose oxidase, central domain"/>
    <property type="match status" value="1"/>
</dbReference>
<reference evidence="3" key="1">
    <citation type="submission" date="2021-01" db="EMBL/GenBank/DDBJ databases">
        <authorList>
            <person name="Corre E."/>
            <person name="Pelletier E."/>
            <person name="Niang G."/>
            <person name="Scheremetjew M."/>
            <person name="Finn R."/>
            <person name="Kale V."/>
            <person name="Holt S."/>
            <person name="Cochrane G."/>
            <person name="Meng A."/>
            <person name="Brown T."/>
            <person name="Cohen L."/>
        </authorList>
    </citation>
    <scope>NUCLEOTIDE SEQUENCE</scope>
    <source>
        <strain evidence="3">CCMP127</strain>
    </source>
</reference>
<gene>
    <name evidence="3" type="ORF">ACOF00016_LOCUS1602</name>
</gene>
<feature type="region of interest" description="Disordered" evidence="1">
    <location>
        <begin position="119"/>
        <end position="165"/>
    </location>
</feature>
<feature type="compositionally biased region" description="Polar residues" evidence="1">
    <location>
        <begin position="133"/>
        <end position="152"/>
    </location>
</feature>
<feature type="transmembrane region" description="Helical" evidence="2">
    <location>
        <begin position="291"/>
        <end position="313"/>
    </location>
</feature>
<protein>
    <submittedName>
        <fullName evidence="3">Uncharacterized protein</fullName>
    </submittedName>
</protein>
<dbReference type="EMBL" id="HBIM01001830">
    <property type="protein sequence ID" value="CAE0403396.1"/>
    <property type="molecule type" value="Transcribed_RNA"/>
</dbReference>
<feature type="compositionally biased region" description="Low complexity" evidence="1">
    <location>
        <begin position="336"/>
        <end position="347"/>
    </location>
</feature>
<feature type="region of interest" description="Disordered" evidence="1">
    <location>
        <begin position="1"/>
        <end position="78"/>
    </location>
</feature>
<dbReference type="Gene3D" id="2.130.10.130">
    <property type="entry name" value="Integrin alpha, N-terminal"/>
    <property type="match status" value="2"/>
</dbReference>
<dbReference type="InterPro" id="IPR013519">
    <property type="entry name" value="Int_alpha_beta-p"/>
</dbReference>
<feature type="region of interest" description="Disordered" evidence="1">
    <location>
        <begin position="403"/>
        <end position="426"/>
    </location>
</feature>
<dbReference type="PANTHER" id="PTHR36220:SF1">
    <property type="entry name" value="GAMMA TUBULIN COMPLEX COMPONENT C-TERMINAL DOMAIN-CONTAINING PROTEIN"/>
    <property type="match status" value="1"/>
</dbReference>
<dbReference type="InterPro" id="IPR011043">
    <property type="entry name" value="Gal_Oxase/kelch_b-propeller"/>
</dbReference>
<proteinExistence type="predicted"/>
<feature type="region of interest" description="Disordered" evidence="1">
    <location>
        <begin position="320"/>
        <end position="388"/>
    </location>
</feature>
<feature type="region of interest" description="Disordered" evidence="1">
    <location>
        <begin position="217"/>
        <end position="274"/>
    </location>
</feature>
<dbReference type="AlphaFoldDB" id="A0A7S3KZF3"/>
<organism evidence="3">
    <name type="scientific">Amphora coffeiformis</name>
    <dbReference type="NCBI Taxonomy" id="265554"/>
    <lineage>
        <taxon>Eukaryota</taxon>
        <taxon>Sar</taxon>
        <taxon>Stramenopiles</taxon>
        <taxon>Ochrophyta</taxon>
        <taxon>Bacillariophyta</taxon>
        <taxon>Bacillariophyceae</taxon>
        <taxon>Bacillariophycidae</taxon>
        <taxon>Thalassiophysales</taxon>
        <taxon>Catenulaceae</taxon>
        <taxon>Amphora</taxon>
    </lineage>
</organism>
<dbReference type="PANTHER" id="PTHR36220">
    <property type="entry name" value="UNNAMED PRODUCT"/>
    <property type="match status" value="1"/>
</dbReference>